<name>A0A543FHZ7_9NOCA</name>
<dbReference type="EMBL" id="VFPG01000001">
    <property type="protein sequence ID" value="TQM33480.1"/>
    <property type="molecule type" value="Genomic_DNA"/>
</dbReference>
<protein>
    <submittedName>
        <fullName evidence="2">Uncharacterized protein</fullName>
    </submittedName>
</protein>
<dbReference type="RefSeq" id="WP_141811238.1">
    <property type="nucleotide sequence ID" value="NZ_VFPG01000001.1"/>
</dbReference>
<evidence type="ECO:0000313" key="3">
    <source>
        <dbReference type="Proteomes" id="UP000316331"/>
    </source>
</evidence>
<reference evidence="2 3" key="1">
    <citation type="submission" date="2019-06" db="EMBL/GenBank/DDBJ databases">
        <title>Sequencing the genomes of 1000 actinobacteria strains.</title>
        <authorList>
            <person name="Klenk H.-P."/>
        </authorList>
    </citation>
    <scope>NUCLEOTIDE SEQUENCE [LARGE SCALE GENOMIC DNA]</scope>
    <source>
        <strain evidence="2 3">DSM 103495</strain>
    </source>
</reference>
<feature type="region of interest" description="Disordered" evidence="1">
    <location>
        <begin position="1"/>
        <end position="20"/>
    </location>
</feature>
<evidence type="ECO:0000313" key="2">
    <source>
        <dbReference type="EMBL" id="TQM33480.1"/>
    </source>
</evidence>
<dbReference type="Proteomes" id="UP000316331">
    <property type="component" value="Unassembled WGS sequence"/>
</dbReference>
<keyword evidence="3" id="KW-1185">Reference proteome</keyword>
<sequence length="111" mass="11870">MSNPNVPVAQPTTQSQAIAPSARSSHGLLATAIVVAGLGGGMLAWHPWDENTVQEPPPKDPQRITIQHVGDQREAGGGPDSTRPVYCLTNETGGLYCIVMPNRYTIIDKPR</sequence>
<dbReference type="AlphaFoldDB" id="A0A543FHZ7"/>
<organism evidence="2 3">
    <name type="scientific">Nocardia bhagyanarayanae</name>
    <dbReference type="NCBI Taxonomy" id="1215925"/>
    <lineage>
        <taxon>Bacteria</taxon>
        <taxon>Bacillati</taxon>
        <taxon>Actinomycetota</taxon>
        <taxon>Actinomycetes</taxon>
        <taxon>Mycobacteriales</taxon>
        <taxon>Nocardiaceae</taxon>
        <taxon>Nocardia</taxon>
    </lineage>
</organism>
<dbReference type="OrthoDB" id="4555985at2"/>
<accession>A0A543FHZ7</accession>
<gene>
    <name evidence="2" type="ORF">FB390_5210</name>
</gene>
<comment type="caution">
    <text evidence="2">The sequence shown here is derived from an EMBL/GenBank/DDBJ whole genome shotgun (WGS) entry which is preliminary data.</text>
</comment>
<evidence type="ECO:0000256" key="1">
    <source>
        <dbReference type="SAM" id="MobiDB-lite"/>
    </source>
</evidence>
<proteinExistence type="predicted"/>